<keyword evidence="2 7" id="KW-0540">Nuclease</keyword>
<comment type="similarity">
    <text evidence="7">Belongs to the MutH family.</text>
</comment>
<dbReference type="GO" id="GO:0004519">
    <property type="term" value="F:endonuclease activity"/>
    <property type="evidence" value="ECO:0007669"/>
    <property type="project" value="UniProtKB-UniRule"/>
</dbReference>
<dbReference type="GO" id="GO:0016787">
    <property type="term" value="F:hydrolase activity"/>
    <property type="evidence" value="ECO:0007669"/>
    <property type="project" value="UniProtKB-KW"/>
</dbReference>
<dbReference type="Gene3D" id="3.40.600.10">
    <property type="entry name" value="DNA mismatch repair MutH/Restriction endonuclease, type II"/>
    <property type="match status" value="1"/>
</dbReference>
<keyword evidence="5 7" id="KW-0378">Hydrolase</keyword>
<keyword evidence="3 7" id="KW-0255">Endonuclease</keyword>
<dbReference type="GO" id="GO:0005737">
    <property type="term" value="C:cytoplasm"/>
    <property type="evidence" value="ECO:0007669"/>
    <property type="project" value="UniProtKB-SubCell"/>
</dbReference>
<evidence type="ECO:0000256" key="7">
    <source>
        <dbReference type="HAMAP-Rule" id="MF_00759"/>
    </source>
</evidence>
<dbReference type="Proteomes" id="UP000194841">
    <property type="component" value="Unassembled WGS sequence"/>
</dbReference>
<name>A0A244CSM1_PSEDV</name>
<dbReference type="GO" id="GO:0003677">
    <property type="term" value="F:DNA binding"/>
    <property type="evidence" value="ECO:0007669"/>
    <property type="project" value="InterPro"/>
</dbReference>
<dbReference type="EMBL" id="MWPV01000002">
    <property type="protein sequence ID" value="OUL58620.1"/>
    <property type="molecule type" value="Genomic_DNA"/>
</dbReference>
<evidence type="ECO:0000256" key="6">
    <source>
        <dbReference type="ARBA" id="ARBA00023204"/>
    </source>
</evidence>
<dbReference type="OrthoDB" id="5634909at2"/>
<proteinExistence type="inferred from homology"/>
<evidence type="ECO:0000256" key="5">
    <source>
        <dbReference type="ARBA" id="ARBA00022801"/>
    </source>
</evidence>
<dbReference type="InterPro" id="IPR004230">
    <property type="entry name" value="DNA_mismatch_repair_MutH"/>
</dbReference>
<dbReference type="AlphaFoldDB" id="A0A244CSM1"/>
<dbReference type="InterPro" id="IPR037057">
    <property type="entry name" value="DNA_rep_MutH/T2_RE_sf"/>
</dbReference>
<feature type="domain" description="DNA mismatch repair MutH/Type II restriction enzyme Sau3AI" evidence="8">
    <location>
        <begin position="61"/>
        <end position="159"/>
    </location>
</feature>
<dbReference type="RefSeq" id="WP_086743922.1">
    <property type="nucleotide sequence ID" value="NZ_MWPV01000002.1"/>
</dbReference>
<keyword evidence="6 7" id="KW-0234">DNA repair</keyword>
<keyword evidence="10" id="KW-1185">Reference proteome</keyword>
<dbReference type="GO" id="GO:0006298">
    <property type="term" value="P:mismatch repair"/>
    <property type="evidence" value="ECO:0007669"/>
    <property type="project" value="UniProtKB-UniRule"/>
</dbReference>
<organism evidence="9 10">
    <name type="scientific">Pseudoalteromonas ulvae</name>
    <dbReference type="NCBI Taxonomy" id="107327"/>
    <lineage>
        <taxon>Bacteria</taxon>
        <taxon>Pseudomonadati</taxon>
        <taxon>Pseudomonadota</taxon>
        <taxon>Gammaproteobacteria</taxon>
        <taxon>Alteromonadales</taxon>
        <taxon>Pseudoalteromonadaceae</taxon>
        <taxon>Pseudoalteromonas</taxon>
    </lineage>
</organism>
<evidence type="ECO:0000256" key="3">
    <source>
        <dbReference type="ARBA" id="ARBA00022759"/>
    </source>
</evidence>
<evidence type="ECO:0000313" key="10">
    <source>
        <dbReference type="Proteomes" id="UP000194841"/>
    </source>
</evidence>
<dbReference type="SMART" id="SM00927">
    <property type="entry name" value="MutH"/>
    <property type="match status" value="1"/>
</dbReference>
<evidence type="ECO:0000256" key="1">
    <source>
        <dbReference type="ARBA" id="ARBA00022490"/>
    </source>
</evidence>
<keyword evidence="1 7" id="KW-0963">Cytoplasm</keyword>
<evidence type="ECO:0000256" key="4">
    <source>
        <dbReference type="ARBA" id="ARBA00022763"/>
    </source>
</evidence>
<evidence type="ECO:0000256" key="2">
    <source>
        <dbReference type="ARBA" id="ARBA00022722"/>
    </source>
</evidence>
<dbReference type="HAMAP" id="MF_00759">
    <property type="entry name" value="MutH"/>
    <property type="match status" value="1"/>
</dbReference>
<dbReference type="NCBIfam" id="NF003458">
    <property type="entry name" value="PRK05070.1"/>
    <property type="match status" value="1"/>
</dbReference>
<dbReference type="InterPro" id="IPR011337">
    <property type="entry name" value="DNA_rep_MutH/RE_typeII_Sau3AI"/>
</dbReference>
<dbReference type="InterPro" id="IPR011335">
    <property type="entry name" value="Restrct_endonuc-II-like"/>
</dbReference>
<evidence type="ECO:0000313" key="9">
    <source>
        <dbReference type="EMBL" id="OUL58620.1"/>
    </source>
</evidence>
<reference evidence="9 10" key="1">
    <citation type="submission" date="2017-02" db="EMBL/GenBank/DDBJ databases">
        <title>Pseudoalteromonas ulvae TC14 Genome.</title>
        <authorList>
            <person name="Molmeret M."/>
        </authorList>
    </citation>
    <scope>NUCLEOTIDE SEQUENCE [LARGE SCALE GENOMIC DNA]</scope>
    <source>
        <strain evidence="9">TC14</strain>
    </source>
</reference>
<dbReference type="CDD" id="cd00583">
    <property type="entry name" value="MutH-like"/>
    <property type="match status" value="1"/>
</dbReference>
<dbReference type="Pfam" id="PF02976">
    <property type="entry name" value="MutH"/>
    <property type="match status" value="1"/>
</dbReference>
<comment type="subcellular location">
    <subcellularLocation>
        <location evidence="7">Cytoplasm</location>
    </subcellularLocation>
</comment>
<protein>
    <recommendedName>
        <fullName evidence="7">DNA mismatch repair protein MutH</fullName>
    </recommendedName>
    <alternativeName>
        <fullName evidence="7">Methyl-directed mismatch repair protein</fullName>
    </alternativeName>
</protein>
<evidence type="ECO:0000259" key="8">
    <source>
        <dbReference type="SMART" id="SM00927"/>
    </source>
</evidence>
<dbReference type="NCBIfam" id="TIGR02248">
    <property type="entry name" value="mutH_TIGR"/>
    <property type="match status" value="1"/>
</dbReference>
<dbReference type="SUPFAM" id="SSF52980">
    <property type="entry name" value="Restriction endonuclease-like"/>
    <property type="match status" value="1"/>
</dbReference>
<gene>
    <name evidence="7" type="primary">mutH</name>
    <name evidence="9" type="ORF">B1199_09895</name>
</gene>
<accession>A0A244CSM1</accession>
<dbReference type="GO" id="GO:0006304">
    <property type="term" value="P:DNA modification"/>
    <property type="evidence" value="ECO:0007669"/>
    <property type="project" value="InterPro"/>
</dbReference>
<keyword evidence="4 7" id="KW-0227">DNA damage</keyword>
<comment type="function">
    <text evidence="7">Sequence-specific endonuclease that cleaves unmethylated GATC sequences. It is involved in DNA mismatch repair.</text>
</comment>
<comment type="caution">
    <text evidence="9">The sequence shown here is derived from an EMBL/GenBank/DDBJ whole genome shotgun (WGS) entry which is preliminary data.</text>
</comment>
<sequence>MNTANLPSKPTPPRSIDELMGRVQAIAGLTLGELAFQHSFKTPQDLLRDKGWIGQLIEWVLGASAGSRPEPDFPELGIELKTIPISYSGKPLETTYVSVTPLLNLQHSTWQHSVVKKKLTHVLWLPILSERDIAPVDRIIGSGFLWQPNPAQEALLKQDWEELTEMIALGQIEKVNAKFGQVMQIRPKAANSKALTDAIGPNGTVIKTLPRGYYLQTHFTQQILMAQFGQ</sequence>